<evidence type="ECO:0000313" key="2">
    <source>
        <dbReference type="Proteomes" id="UP000294530"/>
    </source>
</evidence>
<comment type="caution">
    <text evidence="1">The sequence shown here is derived from an EMBL/GenBank/DDBJ whole genome shotgun (WGS) entry which is preliminary data.</text>
</comment>
<name>A0A976FLE6_BRELC</name>
<dbReference type="GeneID" id="94348353"/>
<gene>
    <name evidence="1" type="ORF">CCR75_004596</name>
</gene>
<evidence type="ECO:0000313" key="1">
    <source>
        <dbReference type="EMBL" id="TDH68704.1"/>
    </source>
</evidence>
<sequence>MPWTFATLTQDRLCLRPHRALKRGIKYTGQMFMVEQFINETHVTTLVNVNRGWMGNGEQRLYETIQMGLGRICG</sequence>
<dbReference type="EMBL" id="SHOA02000016">
    <property type="protein sequence ID" value="TDH68704.1"/>
    <property type="molecule type" value="Genomic_DNA"/>
</dbReference>
<proteinExistence type="predicted"/>
<dbReference type="Proteomes" id="UP000294530">
    <property type="component" value="Unassembled WGS sequence"/>
</dbReference>
<organism evidence="1 2">
    <name type="scientific">Bremia lactucae</name>
    <name type="common">Lettuce downy mildew</name>
    <dbReference type="NCBI Taxonomy" id="4779"/>
    <lineage>
        <taxon>Eukaryota</taxon>
        <taxon>Sar</taxon>
        <taxon>Stramenopiles</taxon>
        <taxon>Oomycota</taxon>
        <taxon>Peronosporomycetes</taxon>
        <taxon>Peronosporales</taxon>
        <taxon>Peronosporaceae</taxon>
        <taxon>Bremia</taxon>
    </lineage>
</organism>
<dbReference type="AlphaFoldDB" id="A0A976FLE6"/>
<keyword evidence="2" id="KW-1185">Reference proteome</keyword>
<protein>
    <submittedName>
        <fullName evidence="1">Uncharacterized protein</fullName>
    </submittedName>
</protein>
<accession>A0A976FLE6</accession>
<dbReference type="KEGG" id="blac:94348353"/>
<reference evidence="1 2" key="1">
    <citation type="journal article" date="2021" name="Genome Biol.">
        <title>AFLAP: assembly-free linkage analysis pipeline using k-mers from genome sequencing data.</title>
        <authorList>
            <person name="Fletcher K."/>
            <person name="Zhang L."/>
            <person name="Gil J."/>
            <person name="Han R."/>
            <person name="Cavanaugh K."/>
            <person name="Michelmore R."/>
        </authorList>
    </citation>
    <scope>NUCLEOTIDE SEQUENCE [LARGE SCALE GENOMIC DNA]</scope>
    <source>
        <strain evidence="1 2">SF5</strain>
    </source>
</reference>
<dbReference type="RefSeq" id="XP_067818203.1">
    <property type="nucleotide sequence ID" value="XM_067962682.1"/>
</dbReference>